<organism evidence="2">
    <name type="scientific">Aspergillus niger</name>
    <dbReference type="NCBI Taxonomy" id="5061"/>
    <lineage>
        <taxon>Eukaryota</taxon>
        <taxon>Fungi</taxon>
        <taxon>Dikarya</taxon>
        <taxon>Ascomycota</taxon>
        <taxon>Pezizomycotina</taxon>
        <taxon>Eurotiomycetes</taxon>
        <taxon>Eurotiomycetidae</taxon>
        <taxon>Eurotiales</taxon>
        <taxon>Aspergillaceae</taxon>
        <taxon>Aspergillus</taxon>
        <taxon>Aspergillus subgen. Circumdati</taxon>
    </lineage>
</organism>
<evidence type="ECO:0000313" key="2">
    <source>
        <dbReference type="RefSeq" id="XP_059602980.1"/>
    </source>
</evidence>
<sequence>MGRKYALLPRRQTLSPTELRGTPLLSSSCKDDSLHLQASMKRKQDGNLLQLHHHYPPLNSIIRTVLQAGRQAGRHFRDGDGDVVVKDRQDSVDRAGWLAFTAVPCLVLAMDVGGRSTAVNIDNTACCRLWNAKVIEADTGLDLLLNPPPPFVVPRPTGVEQTSRHTLRARKEKKKKRTKEPGESGESTVFGTDNGREHNRNKYKSNKTHGYIRMIPCKCA</sequence>
<protein>
    <submittedName>
        <fullName evidence="2">Uncharacterized protein</fullName>
    </submittedName>
</protein>
<feature type="compositionally biased region" description="Basic residues" evidence="1">
    <location>
        <begin position="165"/>
        <end position="178"/>
    </location>
</feature>
<reference evidence="2" key="1">
    <citation type="submission" date="2025-02" db="EMBL/GenBank/DDBJ databases">
        <authorList>
            <consortium name="NCBI Genome Project"/>
        </authorList>
    </citation>
    <scope>NUCLEOTIDE SEQUENCE</scope>
</reference>
<feature type="region of interest" description="Disordered" evidence="1">
    <location>
        <begin position="154"/>
        <end position="205"/>
    </location>
</feature>
<dbReference type="RefSeq" id="XP_059602980.1">
    <property type="nucleotide sequence ID" value="XM_059745862.1"/>
</dbReference>
<dbReference type="VEuPathDB" id="FungiDB:An18g06060"/>
<name>A0AAJ8BSC4_ASPNG</name>
<dbReference type="KEGG" id="ang:An18g06060"/>
<evidence type="ECO:0000256" key="1">
    <source>
        <dbReference type="SAM" id="MobiDB-lite"/>
    </source>
</evidence>
<proteinExistence type="predicted"/>
<gene>
    <name evidence="2" type="ORF">An18g06060</name>
</gene>
<dbReference type="GeneID" id="84593753"/>
<dbReference type="AlphaFoldDB" id="A0AAJ8BSC4"/>
<accession>A0AAJ8BSC4</accession>
<reference evidence="2" key="2">
    <citation type="submission" date="2025-08" db="UniProtKB">
        <authorList>
            <consortium name="RefSeq"/>
        </authorList>
    </citation>
    <scope>IDENTIFICATION</scope>
</reference>